<feature type="transmembrane region" description="Helical" evidence="12">
    <location>
        <begin position="88"/>
        <end position="108"/>
    </location>
</feature>
<dbReference type="InterPro" id="IPR050450">
    <property type="entry name" value="COX15/CtaA_HemeA_synthase"/>
</dbReference>
<feature type="transmembrane region" description="Helical" evidence="12">
    <location>
        <begin position="204"/>
        <end position="221"/>
    </location>
</feature>
<evidence type="ECO:0000256" key="7">
    <source>
        <dbReference type="ARBA" id="ARBA00023004"/>
    </source>
</evidence>
<keyword evidence="8" id="KW-0350">Heme biosynthesis</keyword>
<evidence type="ECO:0000313" key="14">
    <source>
        <dbReference type="Proteomes" id="UP001597227"/>
    </source>
</evidence>
<keyword evidence="4" id="KW-0479">Metal-binding</keyword>
<name>A0ABW4MP57_9BACI</name>
<feature type="transmembrane region" description="Helical" evidence="12">
    <location>
        <begin position="56"/>
        <end position="76"/>
    </location>
</feature>
<comment type="caution">
    <text evidence="13">The sequence shown here is derived from an EMBL/GenBank/DDBJ whole genome shotgun (WGS) entry which is preliminary data.</text>
</comment>
<evidence type="ECO:0000313" key="13">
    <source>
        <dbReference type="EMBL" id="MFD1779802.1"/>
    </source>
</evidence>
<protein>
    <submittedName>
        <fullName evidence="13">Heme A synthase</fullName>
    </submittedName>
</protein>
<evidence type="ECO:0000256" key="8">
    <source>
        <dbReference type="ARBA" id="ARBA00023133"/>
    </source>
</evidence>
<keyword evidence="7" id="KW-0408">Iron</keyword>
<feature type="transmembrane region" description="Helical" evidence="12">
    <location>
        <begin position="257"/>
        <end position="279"/>
    </location>
</feature>
<gene>
    <name evidence="13" type="ORF">ACFSFW_14140</name>
</gene>
<feature type="transmembrane region" description="Helical" evidence="12">
    <location>
        <begin position="154"/>
        <end position="171"/>
    </location>
</feature>
<reference evidence="14" key="1">
    <citation type="journal article" date="2019" name="Int. J. Syst. Evol. Microbiol.">
        <title>The Global Catalogue of Microorganisms (GCM) 10K type strain sequencing project: providing services to taxonomists for standard genome sequencing and annotation.</title>
        <authorList>
            <consortium name="The Broad Institute Genomics Platform"/>
            <consortium name="The Broad Institute Genome Sequencing Center for Infectious Disease"/>
            <person name="Wu L."/>
            <person name="Ma J."/>
        </authorList>
    </citation>
    <scope>NUCLEOTIDE SEQUENCE [LARGE SCALE GENOMIC DNA]</scope>
    <source>
        <strain evidence="14">CCUG 15531</strain>
    </source>
</reference>
<evidence type="ECO:0000256" key="12">
    <source>
        <dbReference type="SAM" id="Phobius"/>
    </source>
</evidence>
<feature type="transmembrane region" description="Helical" evidence="12">
    <location>
        <begin position="114"/>
        <end position="134"/>
    </location>
</feature>
<keyword evidence="10" id="KW-1015">Disulfide bond</keyword>
<dbReference type="Proteomes" id="UP001597227">
    <property type="component" value="Unassembled WGS sequence"/>
</dbReference>
<keyword evidence="6" id="KW-0560">Oxidoreductase</keyword>
<keyword evidence="14" id="KW-1185">Reference proteome</keyword>
<organism evidence="13 14">
    <name type="scientific">Fredinandcohnia salidurans</name>
    <dbReference type="NCBI Taxonomy" id="2595041"/>
    <lineage>
        <taxon>Bacteria</taxon>
        <taxon>Bacillati</taxon>
        <taxon>Bacillota</taxon>
        <taxon>Bacilli</taxon>
        <taxon>Bacillales</taxon>
        <taxon>Bacillaceae</taxon>
        <taxon>Fredinandcohnia</taxon>
    </lineage>
</organism>
<comment type="subcellular location">
    <subcellularLocation>
        <location evidence="1">Membrane</location>
        <topology evidence="1">Multi-pass membrane protein</topology>
    </subcellularLocation>
</comment>
<dbReference type="InterPro" id="IPR003780">
    <property type="entry name" value="COX15/CtaA_fam"/>
</dbReference>
<evidence type="ECO:0000256" key="1">
    <source>
        <dbReference type="ARBA" id="ARBA00004141"/>
    </source>
</evidence>
<dbReference type="PANTHER" id="PTHR35457:SF1">
    <property type="entry name" value="HEME A SYNTHASE"/>
    <property type="match status" value="1"/>
</dbReference>
<accession>A0ABW4MP57</accession>
<evidence type="ECO:0000256" key="9">
    <source>
        <dbReference type="ARBA" id="ARBA00023136"/>
    </source>
</evidence>
<sequence length="300" mass="33302">MSIRGLSILSILLAYFLIVFGGYVASSQSGMGCGPDWPLCNGVLVPVLEGETLIEYAHRIIGALLFILSAILFLKIKRTETENHVKTTANWMILLLILQVILGAIVVVLDLPAIVVTIHLLIAMAYFACLLFIWKSQSSSTVSVSHATALQKHYFTLILLLTITLGFGAYIKHQSYGIACEWLSCSNTFLPISKAQILQSLHRFFAFVSAIYILILTYFAFTNKWSTSIKLRLLLTSLTVFLQILAGIFTINTALSIPWAVIHLALGTALFGIIVESWITLRFSHTSIKVTNWRSAKFTK</sequence>
<dbReference type="PROSITE" id="PS51257">
    <property type="entry name" value="PROKAR_LIPOPROTEIN"/>
    <property type="match status" value="1"/>
</dbReference>
<feature type="transmembrane region" description="Helical" evidence="12">
    <location>
        <begin position="233"/>
        <end position="251"/>
    </location>
</feature>
<evidence type="ECO:0000256" key="3">
    <source>
        <dbReference type="ARBA" id="ARBA00022692"/>
    </source>
</evidence>
<dbReference type="RefSeq" id="WP_388039185.1">
    <property type="nucleotide sequence ID" value="NZ_JBHUEK010000022.1"/>
</dbReference>
<dbReference type="Pfam" id="PF02628">
    <property type="entry name" value="COX15-CtaA"/>
    <property type="match status" value="2"/>
</dbReference>
<evidence type="ECO:0000256" key="6">
    <source>
        <dbReference type="ARBA" id="ARBA00023002"/>
    </source>
</evidence>
<dbReference type="PANTHER" id="PTHR35457">
    <property type="entry name" value="HEME A SYNTHASE"/>
    <property type="match status" value="1"/>
</dbReference>
<evidence type="ECO:0000256" key="5">
    <source>
        <dbReference type="ARBA" id="ARBA00022989"/>
    </source>
</evidence>
<keyword evidence="9 12" id="KW-0472">Membrane</keyword>
<evidence type="ECO:0000256" key="10">
    <source>
        <dbReference type="ARBA" id="ARBA00023157"/>
    </source>
</evidence>
<evidence type="ECO:0000256" key="11">
    <source>
        <dbReference type="ARBA" id="ARBA00023444"/>
    </source>
</evidence>
<comment type="pathway">
    <text evidence="11">Porphyrin-containing compound metabolism.</text>
</comment>
<proteinExistence type="predicted"/>
<keyword evidence="3 12" id="KW-0812">Transmembrane</keyword>
<dbReference type="EMBL" id="JBHUEK010000022">
    <property type="protein sequence ID" value="MFD1779802.1"/>
    <property type="molecule type" value="Genomic_DNA"/>
</dbReference>
<evidence type="ECO:0000256" key="2">
    <source>
        <dbReference type="ARBA" id="ARBA00022475"/>
    </source>
</evidence>
<keyword evidence="5 12" id="KW-1133">Transmembrane helix</keyword>
<evidence type="ECO:0000256" key="4">
    <source>
        <dbReference type="ARBA" id="ARBA00022723"/>
    </source>
</evidence>
<keyword evidence="2" id="KW-1003">Cell membrane</keyword>